<keyword evidence="5" id="KW-0396">Initiation factor</keyword>
<comment type="caution">
    <text evidence="5">The sequence shown here is derived from an EMBL/GenBank/DDBJ whole genome shotgun (WGS) entry which is preliminary data.</text>
</comment>
<dbReference type="PROSITE" id="PS50296">
    <property type="entry name" value="SUI1"/>
    <property type="match status" value="1"/>
</dbReference>
<evidence type="ECO:0000259" key="4">
    <source>
        <dbReference type="PROSITE" id="PS50296"/>
    </source>
</evidence>
<organism evidence="5 6">
    <name type="scientific">Marinomonas phaeophyticola</name>
    <dbReference type="NCBI Taxonomy" id="3004091"/>
    <lineage>
        <taxon>Bacteria</taxon>
        <taxon>Pseudomonadati</taxon>
        <taxon>Pseudomonadota</taxon>
        <taxon>Gammaproteobacteria</taxon>
        <taxon>Oceanospirillales</taxon>
        <taxon>Oceanospirillaceae</taxon>
        <taxon>Marinomonas</taxon>
    </lineage>
</organism>
<sequence length="114" mass="12119">MSSKLVYSTEVGKVCSQCQQSINDCSCKEDHHVIGSGKVKVLHETKGRKGKGATLITDLALNSTELAKLAKEIKAKCATGGTVKDGIVEIQGDHRDKIIQLLSLKGIRAKKSGG</sequence>
<keyword evidence="6" id="KW-1185">Reference proteome</keyword>
<dbReference type="PANTHER" id="PTHR12789">
    <property type="entry name" value="DENSITY-REGULATED PROTEIN HOMOLOG"/>
    <property type="match status" value="1"/>
</dbReference>
<evidence type="ECO:0000256" key="3">
    <source>
        <dbReference type="ARBA" id="ARBA00022917"/>
    </source>
</evidence>
<evidence type="ECO:0000313" key="6">
    <source>
        <dbReference type="Proteomes" id="UP001149719"/>
    </source>
</evidence>
<dbReference type="PANTHER" id="PTHR12789:SF0">
    <property type="entry name" value="DENSITY-REGULATED PROTEIN"/>
    <property type="match status" value="1"/>
</dbReference>
<dbReference type="RefSeq" id="WP_269122067.1">
    <property type="nucleotide sequence ID" value="NZ_JAPUBN010000006.1"/>
</dbReference>
<dbReference type="PIRSF" id="PIRSF037511">
    <property type="entry name" value="Transl_init_SUI1_pro"/>
    <property type="match status" value="1"/>
</dbReference>
<dbReference type="Pfam" id="PF01253">
    <property type="entry name" value="SUI1"/>
    <property type="match status" value="1"/>
</dbReference>
<name>A0ABT4JQJ3_9GAMM</name>
<reference evidence="5" key="1">
    <citation type="submission" date="2022-12" db="EMBL/GenBank/DDBJ databases">
        <title>Marinomonas 15G1-11 sp. nov, isolated from marine algae.</title>
        <authorList>
            <person name="Butt M."/>
            <person name="Choi D.G."/>
            <person name="Kim J.M."/>
            <person name="Lee J.K."/>
            <person name="Baek J.H."/>
            <person name="Jeon C.O."/>
        </authorList>
    </citation>
    <scope>NUCLEOTIDE SEQUENCE</scope>
    <source>
        <strain evidence="5">15G1-11</strain>
    </source>
</reference>
<dbReference type="GO" id="GO:0003743">
    <property type="term" value="F:translation initiation factor activity"/>
    <property type="evidence" value="ECO:0007669"/>
    <property type="project" value="UniProtKB-KW"/>
</dbReference>
<dbReference type="InterPro" id="IPR001950">
    <property type="entry name" value="SUI1"/>
</dbReference>
<dbReference type="Proteomes" id="UP001149719">
    <property type="component" value="Unassembled WGS sequence"/>
</dbReference>
<feature type="domain" description="SUI1" evidence="4">
    <location>
        <begin position="40"/>
        <end position="106"/>
    </location>
</feature>
<dbReference type="SUPFAM" id="SSF55159">
    <property type="entry name" value="eIF1-like"/>
    <property type="match status" value="1"/>
</dbReference>
<dbReference type="EMBL" id="JAPUBN010000006">
    <property type="protein sequence ID" value="MCZ2720287.1"/>
    <property type="molecule type" value="Genomic_DNA"/>
</dbReference>
<gene>
    <name evidence="5" type="ORF">O1D97_01170</name>
</gene>
<accession>A0ABT4JQJ3</accession>
<evidence type="ECO:0000256" key="1">
    <source>
        <dbReference type="ARBA" id="ARBA00005422"/>
    </source>
</evidence>
<dbReference type="InterPro" id="IPR005872">
    <property type="entry name" value="SUI1_arc_bac"/>
</dbReference>
<keyword evidence="3" id="KW-0648">Protein biosynthesis</keyword>
<keyword evidence="2" id="KW-0810">Translation regulation</keyword>
<evidence type="ECO:0000313" key="5">
    <source>
        <dbReference type="EMBL" id="MCZ2720287.1"/>
    </source>
</evidence>
<dbReference type="InterPro" id="IPR036877">
    <property type="entry name" value="SUI1_dom_sf"/>
</dbReference>
<evidence type="ECO:0000256" key="2">
    <source>
        <dbReference type="ARBA" id="ARBA00022845"/>
    </source>
</evidence>
<comment type="similarity">
    <text evidence="1">Belongs to the SUI1 family.</text>
</comment>
<dbReference type="InterPro" id="IPR050318">
    <property type="entry name" value="DENR/SUI1_TIF"/>
</dbReference>
<dbReference type="CDD" id="cd11567">
    <property type="entry name" value="YciH_like"/>
    <property type="match status" value="1"/>
</dbReference>
<protein>
    <submittedName>
        <fullName evidence="5">Translation initiation factor</fullName>
    </submittedName>
</protein>
<dbReference type="Gene3D" id="3.30.780.10">
    <property type="entry name" value="SUI1-like domain"/>
    <property type="match status" value="1"/>
</dbReference>
<proteinExistence type="inferred from homology"/>